<dbReference type="OrthoDB" id="118532at2"/>
<keyword evidence="4" id="KW-1185">Reference proteome</keyword>
<proteinExistence type="predicted"/>
<dbReference type="Pfam" id="PF06439">
    <property type="entry name" value="3keto-disac_hyd"/>
    <property type="match status" value="1"/>
</dbReference>
<feature type="signal peptide" evidence="1">
    <location>
        <begin position="1"/>
        <end position="21"/>
    </location>
</feature>
<evidence type="ECO:0000313" key="4">
    <source>
        <dbReference type="Proteomes" id="UP000320811"/>
    </source>
</evidence>
<keyword evidence="1" id="KW-0732">Signal</keyword>
<name>A0A561Q405_9BACT</name>
<feature type="domain" description="3-keto-alpha-glucoside-1,2-lyase/3-keto-2-hydroxy-glucal hydratase" evidence="2">
    <location>
        <begin position="31"/>
        <end position="196"/>
    </location>
</feature>
<organism evidence="3 4">
    <name type="scientific">Chitinophaga polysaccharea</name>
    <dbReference type="NCBI Taxonomy" id="1293035"/>
    <lineage>
        <taxon>Bacteria</taxon>
        <taxon>Pseudomonadati</taxon>
        <taxon>Bacteroidota</taxon>
        <taxon>Chitinophagia</taxon>
        <taxon>Chitinophagales</taxon>
        <taxon>Chitinophagaceae</taxon>
        <taxon>Chitinophaga</taxon>
    </lineage>
</organism>
<evidence type="ECO:0000259" key="2">
    <source>
        <dbReference type="Pfam" id="PF06439"/>
    </source>
</evidence>
<dbReference type="AlphaFoldDB" id="A0A561Q405"/>
<gene>
    <name evidence="3" type="ORF">FHW36_1011027</name>
</gene>
<sequence>MYRHLSIAVTCFLLLTSTCFAQQLRLVNRSLIKDSVIHLNKADGPGVAWISHQEFSNGIIEFDVKGKNVLQQSFVGLAFHGQNDSTYDAVYFRPFNFQVPERGRRSHSVQYISLPKYDWFTLRDQYPGKYENEVDTATDPDKWFHVKLVIEFPEITAYVNGKKCLSVTQISTLKTGMVGYWVGNGSSGEWRNISFK</sequence>
<dbReference type="EMBL" id="VIWO01000001">
    <property type="protein sequence ID" value="TWF45101.1"/>
    <property type="molecule type" value="Genomic_DNA"/>
</dbReference>
<dbReference type="Proteomes" id="UP000320811">
    <property type="component" value="Unassembled WGS sequence"/>
</dbReference>
<evidence type="ECO:0000256" key="1">
    <source>
        <dbReference type="SAM" id="SignalP"/>
    </source>
</evidence>
<reference evidence="3 4" key="1">
    <citation type="submission" date="2019-06" db="EMBL/GenBank/DDBJ databases">
        <title>Sorghum-associated microbial communities from plants grown in Nebraska, USA.</title>
        <authorList>
            <person name="Schachtman D."/>
        </authorList>
    </citation>
    <scope>NUCLEOTIDE SEQUENCE [LARGE SCALE GENOMIC DNA]</scope>
    <source>
        <strain evidence="3 4">1209</strain>
    </source>
</reference>
<dbReference type="GO" id="GO:0016787">
    <property type="term" value="F:hydrolase activity"/>
    <property type="evidence" value="ECO:0007669"/>
    <property type="project" value="InterPro"/>
</dbReference>
<dbReference type="RefSeq" id="WP_145663203.1">
    <property type="nucleotide sequence ID" value="NZ_VIWO01000001.1"/>
</dbReference>
<dbReference type="Gene3D" id="2.60.120.560">
    <property type="entry name" value="Exo-inulinase, domain 1"/>
    <property type="match status" value="1"/>
</dbReference>
<dbReference type="InterPro" id="IPR010496">
    <property type="entry name" value="AL/BT2_dom"/>
</dbReference>
<protein>
    <submittedName>
        <fullName evidence="3">Uncharacterized protein DUF1080</fullName>
    </submittedName>
</protein>
<evidence type="ECO:0000313" key="3">
    <source>
        <dbReference type="EMBL" id="TWF45101.1"/>
    </source>
</evidence>
<feature type="chain" id="PRO_5022014541" evidence="1">
    <location>
        <begin position="22"/>
        <end position="196"/>
    </location>
</feature>
<accession>A0A561Q405</accession>
<comment type="caution">
    <text evidence="3">The sequence shown here is derived from an EMBL/GenBank/DDBJ whole genome shotgun (WGS) entry which is preliminary data.</text>
</comment>